<reference evidence="1 2" key="1">
    <citation type="submission" date="2014-12" db="EMBL/GenBank/DDBJ databases">
        <title>Draft genome sequences of 29 type strains of Enterococci.</title>
        <authorList>
            <person name="Zhong Z."/>
            <person name="Sun Z."/>
            <person name="Liu W."/>
            <person name="Zhang W."/>
            <person name="Zhang H."/>
        </authorList>
    </citation>
    <scope>NUCLEOTIDE SEQUENCE [LARGE SCALE GENOMIC DNA]</scope>
    <source>
        <strain evidence="1 2">DSM 21207</strain>
    </source>
</reference>
<proteinExistence type="predicted"/>
<comment type="caution">
    <text evidence="1">The sequence shown here is derived from an EMBL/GenBank/DDBJ whole genome shotgun (WGS) entry which is preliminary data.</text>
</comment>
<evidence type="ECO:0000313" key="2">
    <source>
        <dbReference type="Proteomes" id="UP000182835"/>
    </source>
</evidence>
<organism evidence="1 2">
    <name type="scientific">Enterococcus canintestini</name>
    <dbReference type="NCBI Taxonomy" id="317010"/>
    <lineage>
        <taxon>Bacteria</taxon>
        <taxon>Bacillati</taxon>
        <taxon>Bacillota</taxon>
        <taxon>Bacilli</taxon>
        <taxon>Lactobacillales</taxon>
        <taxon>Enterococcaceae</taxon>
        <taxon>Enterococcus</taxon>
    </lineage>
</organism>
<dbReference type="STRING" id="317010.RU96_GL000586"/>
<evidence type="ECO:0000313" key="1">
    <source>
        <dbReference type="EMBL" id="OJG14832.1"/>
    </source>
</evidence>
<protein>
    <submittedName>
        <fullName evidence="1">Uncharacterized protein</fullName>
    </submittedName>
</protein>
<dbReference type="OrthoDB" id="7061608at2"/>
<dbReference type="Proteomes" id="UP000182835">
    <property type="component" value="Unassembled WGS sequence"/>
</dbReference>
<gene>
    <name evidence="1" type="ORF">RU96_GL000586</name>
</gene>
<dbReference type="EMBL" id="JXKG01000013">
    <property type="protein sequence ID" value="OJG14832.1"/>
    <property type="molecule type" value="Genomic_DNA"/>
</dbReference>
<accession>A0A1L8R530</accession>
<name>A0A1L8R530_9ENTE</name>
<dbReference type="AlphaFoldDB" id="A0A1L8R530"/>
<sequence>MITMKNTELLNKIVTIPDDYQLAEERHETRNRHKVTILRYQKNGIFELNGPRIIAVFLKDTLVSVKNLAVVPEGKLPSPERARALAEDIFAKSNRSYARGLSFIRIEHQQREFIGEDKKTHQFPVLWIKFSHTNGSYNWVTLAANGQLIEMEIDSRWDYFRGRRKTEMWDNDDWVLAREGKGPQLNSPNALA</sequence>